<gene>
    <name evidence="2" type="primary">MIIP</name>
</gene>
<dbReference type="PANTHER" id="PTHR34831">
    <property type="entry name" value="MIGRATION AND INVASION-INHIBITORY PROTEIN"/>
    <property type="match status" value="1"/>
</dbReference>
<feature type="compositionally biased region" description="Low complexity" evidence="1">
    <location>
        <begin position="164"/>
        <end position="186"/>
    </location>
</feature>
<reference evidence="2" key="3">
    <citation type="submission" date="2025-09" db="UniProtKB">
        <authorList>
            <consortium name="Ensembl"/>
        </authorList>
    </citation>
    <scope>IDENTIFICATION</scope>
</reference>
<proteinExistence type="predicted"/>
<feature type="region of interest" description="Disordered" evidence="1">
    <location>
        <begin position="267"/>
        <end position="299"/>
    </location>
</feature>
<dbReference type="Pfam" id="PF15734">
    <property type="entry name" value="MIIP"/>
    <property type="match status" value="1"/>
</dbReference>
<feature type="region of interest" description="Disordered" evidence="1">
    <location>
        <begin position="319"/>
        <end position="349"/>
    </location>
</feature>
<dbReference type="InParanoid" id="A0A7N4PF58"/>
<feature type="compositionally biased region" description="Basic and acidic residues" evidence="1">
    <location>
        <begin position="41"/>
        <end position="51"/>
    </location>
</feature>
<evidence type="ECO:0000313" key="2">
    <source>
        <dbReference type="Ensembl" id="ENSSHAP00000037548.1"/>
    </source>
</evidence>
<evidence type="ECO:0000256" key="1">
    <source>
        <dbReference type="SAM" id="MobiDB-lite"/>
    </source>
</evidence>
<evidence type="ECO:0008006" key="4">
    <source>
        <dbReference type="Google" id="ProtNLM"/>
    </source>
</evidence>
<protein>
    <recommendedName>
        <fullName evidence="4">Migration and invasion inhibitory protein</fullName>
    </recommendedName>
</protein>
<feature type="region of interest" description="Disordered" evidence="1">
    <location>
        <begin position="163"/>
        <end position="204"/>
    </location>
</feature>
<feature type="compositionally biased region" description="Low complexity" evidence="1">
    <location>
        <begin position="90"/>
        <end position="101"/>
    </location>
</feature>
<feature type="compositionally biased region" description="Low complexity" evidence="1">
    <location>
        <begin position="337"/>
        <end position="349"/>
    </location>
</feature>
<reference evidence="2" key="2">
    <citation type="submission" date="2025-08" db="UniProtKB">
        <authorList>
            <consortium name="Ensembl"/>
        </authorList>
    </citation>
    <scope>IDENTIFICATION</scope>
</reference>
<dbReference type="GO" id="GO:0010972">
    <property type="term" value="P:negative regulation of G2/M transition of mitotic cell cycle"/>
    <property type="evidence" value="ECO:0007669"/>
    <property type="project" value="InterPro"/>
</dbReference>
<dbReference type="Proteomes" id="UP000007648">
    <property type="component" value="Unassembled WGS sequence"/>
</dbReference>
<organism evidence="2 3">
    <name type="scientific">Sarcophilus harrisii</name>
    <name type="common">Tasmanian devil</name>
    <name type="synonym">Sarcophilus laniarius</name>
    <dbReference type="NCBI Taxonomy" id="9305"/>
    <lineage>
        <taxon>Eukaryota</taxon>
        <taxon>Metazoa</taxon>
        <taxon>Chordata</taxon>
        <taxon>Craniata</taxon>
        <taxon>Vertebrata</taxon>
        <taxon>Euteleostomi</taxon>
        <taxon>Mammalia</taxon>
        <taxon>Metatheria</taxon>
        <taxon>Dasyuromorphia</taxon>
        <taxon>Dasyuridae</taxon>
        <taxon>Sarcophilus</taxon>
    </lineage>
</organism>
<feature type="region of interest" description="Disordered" evidence="1">
    <location>
        <begin position="85"/>
        <end position="132"/>
    </location>
</feature>
<accession>A0A7N4PF58</accession>
<dbReference type="GO" id="GO:0030336">
    <property type="term" value="P:negative regulation of cell migration"/>
    <property type="evidence" value="ECO:0007669"/>
    <property type="project" value="InterPro"/>
</dbReference>
<dbReference type="FunCoup" id="A0A7N4PF58">
    <property type="interactions" value="260"/>
</dbReference>
<keyword evidence="3" id="KW-1185">Reference proteome</keyword>
<sequence length="662" mass="72624">MLPALLLPRLSFLRWVNRAWLALPEGAPSLPLVRGGGDGGGEGKREGERKAAFPASAPASERSRGAFGGVVLLFPAPLCRKPRPSRFRVPPMGRPGRALRPAPAPPPASYPGVGGCPPLSREAGSGVGRSEGGGGWAYWGQGRADIMEEGACGAYKTTLFPRGPVAQSPQAALPPSSPGAPLSRPLDSPAEAPDSAFQMPESEDLSQLRRMNLELLRQLRVGQEEIRKSVAWAKGAAQLFPKLRIREGSSLQVPEAWCGQEEEALVSSAPRRHVGRRPALSAATGDGEASEQEHKGRSQETALKSLLGSSKTVQSLSLAKSPPFNQPQGQEPKDFQRPSSRLSSAILPSSPKALDLGPTIDPLNFGVQRPFRETESLGDLSSIQQWQNFEVPPWFGSQSIQPQLRWVPTSSALPGEQLPYYPQHKDFLVPDESWRTKPYLGYDVIAGLLDTASPVIHKSENYYSELQDFRKANKEECISRYPELDPLDLPSSRNKGTPDSHQCLHCYRVNQRLFTVPLDPLATCPVCKTSRGQKGRETLDHPTQIRVSVPLSTFLPPHQYPIHRRKSFDTSDTMALPRHCLMGWDNIPMPASSSSALSSLDLRTSLDPGAQRAELLDHYRSSSRTSSWCWSDPLLSMSRATQFQLSNISERYWSGGRRFPRP</sequence>
<dbReference type="GeneTree" id="ENSGT00390000003768"/>
<dbReference type="PANTHER" id="PTHR34831:SF1">
    <property type="entry name" value="MIGRATION AND INVASION-INHIBITORY PROTEIN"/>
    <property type="match status" value="1"/>
</dbReference>
<reference evidence="2 3" key="1">
    <citation type="journal article" date="2011" name="Proc. Natl. Acad. Sci. U.S.A.">
        <title>Genetic diversity and population structure of the endangered marsupial Sarcophilus harrisii (Tasmanian devil).</title>
        <authorList>
            <person name="Miller W."/>
            <person name="Hayes V.M."/>
            <person name="Ratan A."/>
            <person name="Petersen D.C."/>
            <person name="Wittekindt N.E."/>
            <person name="Miller J."/>
            <person name="Walenz B."/>
            <person name="Knight J."/>
            <person name="Qi J."/>
            <person name="Zhao F."/>
            <person name="Wang Q."/>
            <person name="Bedoya-Reina O.C."/>
            <person name="Katiyar N."/>
            <person name="Tomsho L.P."/>
            <person name="Kasson L.M."/>
            <person name="Hardie R.A."/>
            <person name="Woodbridge P."/>
            <person name="Tindall E.A."/>
            <person name="Bertelsen M.F."/>
            <person name="Dixon D."/>
            <person name="Pyecroft S."/>
            <person name="Helgen K.M."/>
            <person name="Lesk A.M."/>
            <person name="Pringle T.H."/>
            <person name="Patterson N."/>
            <person name="Zhang Y."/>
            <person name="Kreiss A."/>
            <person name="Woods G.M."/>
            <person name="Jones M.E."/>
            <person name="Schuster S.C."/>
        </authorList>
    </citation>
    <scope>NUCLEOTIDE SEQUENCE [LARGE SCALE GENOMIC DNA]</scope>
</reference>
<name>A0A7N4PF58_SARHA</name>
<dbReference type="InterPro" id="IPR031466">
    <property type="entry name" value="MIIP"/>
</dbReference>
<evidence type="ECO:0000313" key="3">
    <source>
        <dbReference type="Proteomes" id="UP000007648"/>
    </source>
</evidence>
<dbReference type="AlphaFoldDB" id="A0A7N4PF58"/>
<dbReference type="Ensembl" id="ENSSHAT00000052649.1">
    <property type="protein sequence ID" value="ENSSHAP00000037548.1"/>
    <property type="gene ID" value="ENSSHAG00000024945.1"/>
</dbReference>
<feature type="region of interest" description="Disordered" evidence="1">
    <location>
        <begin position="31"/>
        <end position="59"/>
    </location>
</feature>